<dbReference type="Proteomes" id="UP000548476">
    <property type="component" value="Unassembled WGS sequence"/>
</dbReference>
<dbReference type="AlphaFoldDB" id="A0A841FWE0"/>
<feature type="domain" description="HTH cro/C1-type" evidence="1">
    <location>
        <begin position="18"/>
        <end position="50"/>
    </location>
</feature>
<dbReference type="InterPro" id="IPR010982">
    <property type="entry name" value="Lambda_DNA-bd_dom_sf"/>
</dbReference>
<dbReference type="Pfam" id="PF13560">
    <property type="entry name" value="HTH_31"/>
    <property type="match status" value="1"/>
</dbReference>
<dbReference type="RefSeq" id="WP_184790464.1">
    <property type="nucleotide sequence ID" value="NZ_BONT01000054.1"/>
</dbReference>
<dbReference type="InterPro" id="IPR001387">
    <property type="entry name" value="Cro/C1-type_HTH"/>
</dbReference>
<evidence type="ECO:0000259" key="1">
    <source>
        <dbReference type="PROSITE" id="PS50943"/>
    </source>
</evidence>
<sequence length="283" mass="31314">MAPRSDPSAIRWLIGTEIARIRKQAALSLADIAKATGISKPKVGNMETGRFQQFPDDIALVLEVCRADRRDIDRIVGLAAQQDAKTWWAAWSNVVPDWWKTFAGLEGLADAAFTFQPLLVPGLLQTTDYARAITVDTGFVRPDQTERFVSFRQARASRLTAEEPLTYHVVIGEPALRLAVGTVEQRRAQFEHVLELGRRNNVTIQILRPEDGAHPALAIGEFSVLDFSRAQSIAFSEMFDGAVYVQDADSIETYKMVAENLRQVAQSPAASVKTIKGFLEALS</sequence>
<dbReference type="InterPro" id="IPR043917">
    <property type="entry name" value="DUF5753"/>
</dbReference>
<dbReference type="GO" id="GO:0003677">
    <property type="term" value="F:DNA binding"/>
    <property type="evidence" value="ECO:0007669"/>
    <property type="project" value="InterPro"/>
</dbReference>
<proteinExistence type="predicted"/>
<accession>A0A841FWE0</accession>
<dbReference type="SUPFAM" id="SSF47413">
    <property type="entry name" value="lambda repressor-like DNA-binding domains"/>
    <property type="match status" value="1"/>
</dbReference>
<protein>
    <submittedName>
        <fullName evidence="2">Transcriptional regulator with XRE-family HTH domain</fullName>
    </submittedName>
</protein>
<dbReference type="SMART" id="SM00530">
    <property type="entry name" value="HTH_XRE"/>
    <property type="match status" value="1"/>
</dbReference>
<name>A0A841FWE0_9ACTN</name>
<comment type="caution">
    <text evidence="2">The sequence shown here is derived from an EMBL/GenBank/DDBJ whole genome shotgun (WGS) entry which is preliminary data.</text>
</comment>
<dbReference type="Gene3D" id="1.10.260.40">
    <property type="entry name" value="lambda repressor-like DNA-binding domains"/>
    <property type="match status" value="1"/>
</dbReference>
<evidence type="ECO:0000313" key="2">
    <source>
        <dbReference type="EMBL" id="MBB6037647.1"/>
    </source>
</evidence>
<dbReference type="PROSITE" id="PS50943">
    <property type="entry name" value="HTH_CROC1"/>
    <property type="match status" value="1"/>
</dbReference>
<keyword evidence="3" id="KW-1185">Reference proteome</keyword>
<dbReference type="CDD" id="cd00093">
    <property type="entry name" value="HTH_XRE"/>
    <property type="match status" value="1"/>
</dbReference>
<organism evidence="2 3">
    <name type="scientific">Phytomonospora endophytica</name>
    <dbReference type="NCBI Taxonomy" id="714109"/>
    <lineage>
        <taxon>Bacteria</taxon>
        <taxon>Bacillati</taxon>
        <taxon>Actinomycetota</taxon>
        <taxon>Actinomycetes</taxon>
        <taxon>Micromonosporales</taxon>
        <taxon>Micromonosporaceae</taxon>
        <taxon>Phytomonospora</taxon>
    </lineage>
</organism>
<reference evidence="2 3" key="1">
    <citation type="submission" date="2020-08" db="EMBL/GenBank/DDBJ databases">
        <title>Genomic Encyclopedia of Type Strains, Phase IV (KMG-IV): sequencing the most valuable type-strain genomes for metagenomic binning, comparative biology and taxonomic classification.</title>
        <authorList>
            <person name="Goeker M."/>
        </authorList>
    </citation>
    <scope>NUCLEOTIDE SEQUENCE [LARGE SCALE GENOMIC DNA]</scope>
    <source>
        <strain evidence="2 3">YIM 65646</strain>
    </source>
</reference>
<evidence type="ECO:0000313" key="3">
    <source>
        <dbReference type="Proteomes" id="UP000548476"/>
    </source>
</evidence>
<dbReference type="Pfam" id="PF19054">
    <property type="entry name" value="DUF5753"/>
    <property type="match status" value="1"/>
</dbReference>
<dbReference type="EMBL" id="JACHGT010000013">
    <property type="protein sequence ID" value="MBB6037647.1"/>
    <property type="molecule type" value="Genomic_DNA"/>
</dbReference>
<gene>
    <name evidence="2" type="ORF">HNR73_005525</name>
</gene>